<dbReference type="GO" id="GO:0016887">
    <property type="term" value="F:ATP hydrolysis activity"/>
    <property type="evidence" value="ECO:0007669"/>
    <property type="project" value="InterPro"/>
</dbReference>
<dbReference type="SUPFAM" id="SSF48452">
    <property type="entry name" value="TPR-like"/>
    <property type="match status" value="1"/>
</dbReference>
<dbReference type="InterPro" id="IPR036388">
    <property type="entry name" value="WH-like_DNA-bd_sf"/>
</dbReference>
<dbReference type="InterPro" id="IPR027417">
    <property type="entry name" value="P-loop_NTPase"/>
</dbReference>
<accession>A0A2U1T1B3</accession>
<dbReference type="Gene3D" id="1.10.10.10">
    <property type="entry name" value="Winged helix-like DNA-binding domain superfamily/Winged helix DNA-binding domain"/>
    <property type="match status" value="1"/>
</dbReference>
<dbReference type="InterPro" id="IPR011990">
    <property type="entry name" value="TPR-like_helical_dom_sf"/>
</dbReference>
<comment type="caution">
    <text evidence="5">The sequence shown here is derived from an EMBL/GenBank/DDBJ whole genome shotgun (WGS) entry which is preliminary data.</text>
</comment>
<dbReference type="PANTHER" id="PTHR44688:SF16">
    <property type="entry name" value="DNA-BINDING TRANSCRIPTIONAL ACTIVATOR DEVR_DOSR"/>
    <property type="match status" value="1"/>
</dbReference>
<keyword evidence="6" id="KW-1185">Reference proteome</keyword>
<dbReference type="Gene3D" id="3.40.50.300">
    <property type="entry name" value="P-loop containing nucleotide triphosphate hydrolases"/>
    <property type="match status" value="1"/>
</dbReference>
<evidence type="ECO:0000313" key="6">
    <source>
        <dbReference type="Proteomes" id="UP000244978"/>
    </source>
</evidence>
<dbReference type="InterPro" id="IPR049945">
    <property type="entry name" value="AAA_22"/>
</dbReference>
<protein>
    <recommendedName>
        <fullName evidence="4">HTH luxR-type domain-containing protein</fullName>
    </recommendedName>
</protein>
<dbReference type="Gene3D" id="1.25.40.10">
    <property type="entry name" value="Tetratricopeptide repeat domain"/>
    <property type="match status" value="1"/>
</dbReference>
<dbReference type="GO" id="GO:0003677">
    <property type="term" value="F:DNA binding"/>
    <property type="evidence" value="ECO:0007669"/>
    <property type="project" value="UniProtKB-KW"/>
</dbReference>
<proteinExistence type="predicted"/>
<dbReference type="GO" id="GO:0006355">
    <property type="term" value="P:regulation of DNA-templated transcription"/>
    <property type="evidence" value="ECO:0007669"/>
    <property type="project" value="InterPro"/>
</dbReference>
<dbReference type="RefSeq" id="WP_108997578.1">
    <property type="nucleotide sequence ID" value="NZ_QEEX01000001.1"/>
</dbReference>
<reference evidence="6" key="1">
    <citation type="submission" date="2018-04" db="EMBL/GenBank/DDBJ databases">
        <authorList>
            <person name="Liu S."/>
            <person name="Wang Z."/>
            <person name="Li J."/>
        </authorList>
    </citation>
    <scope>NUCLEOTIDE SEQUENCE [LARGE SCALE GENOMIC DNA]</scope>
    <source>
        <strain evidence="6">S1194</strain>
    </source>
</reference>
<name>A0A2U1T1B3_9MICO</name>
<dbReference type="Proteomes" id="UP000244978">
    <property type="component" value="Unassembled WGS sequence"/>
</dbReference>
<sequence>MSEIYSLPRLPRTAVNRDRISQILSQGSGLTVVRGVTGSGKTTAVAHWAASRPSEAPEGVWLSVDSDTTGSETFWRAVLQLLSDAGIIGHSSLLHDLLVKPRDGGRMLRHELIRALAQHGRPLVLIADNFHLCEQDVVDDIVAIVQASPLIHIVVMTRAGGTLDSDRIDIALSPTRIRNRDLLFTIPEIADLLRHRGVADADGSIAATIRECSGGLAVVVTGVLVTLSQDDVAIDADSVRQRIAGDGLFDHFWGGELARNRDVNHLIRLSIAETLTPALAIGLTGSANAPTILDFLATAGLGSWQSSVDGPVFTIGRRLRDGLRRELYTRPPEELSRLRGDLMRCELDRGHFSSALGHAVALGEFDVASDIVINHYASVLSEHRAETIATLSALPRRTIARQPLLAMALGVALNGVESQRERALEMLGIAIAAMRKNSGGLDPVRRVLLLNAENVALRISGKPEQAVEVADRAARLLSELALDERDRLEPILGAMLPHLGLSFFYDAQEHRAMEFFEASRMLPGATRDPGHLHGLALSAGALALAGDMTEARWRVAEAREEGWPSSNRFEYPEAFLHIAEAMLSVETGDYAEALTRVSLLSPGVDTTEHWPLFAHVQAMALLGMGRPLEAATALEQALRPGARPALMPVSRRRLDAVLSLLLIAAGQPRRAESVLAQHDPDDSYVANSFVRLHLASGNVAAAQAVLDQGPPVGTPRRQAETSLLKASVAVRLGRDGTALDHFESAVLLMNDRGMRHPFALLSENLRSELLALARRSGRLSRYEKLLDDLEALPSVVPGATKSVDLTERELVVLRELGARGSAAEIAAELYVSVNTVKSQLRSIYRKLGVGSRDEAIRAASRLGLYDR</sequence>
<dbReference type="SUPFAM" id="SSF52540">
    <property type="entry name" value="P-loop containing nucleoside triphosphate hydrolases"/>
    <property type="match status" value="1"/>
</dbReference>
<dbReference type="EMBL" id="QEEX01000001">
    <property type="protein sequence ID" value="PWB97669.1"/>
    <property type="molecule type" value="Genomic_DNA"/>
</dbReference>
<dbReference type="SUPFAM" id="SSF46894">
    <property type="entry name" value="C-terminal effector domain of the bipartite response regulators"/>
    <property type="match status" value="1"/>
</dbReference>
<keyword evidence="2" id="KW-0238">DNA-binding</keyword>
<dbReference type="AlphaFoldDB" id="A0A2U1T1B3"/>
<dbReference type="PANTHER" id="PTHR44688">
    <property type="entry name" value="DNA-BINDING TRANSCRIPTIONAL ACTIVATOR DEVR_DOSR"/>
    <property type="match status" value="1"/>
</dbReference>
<dbReference type="InterPro" id="IPR016032">
    <property type="entry name" value="Sig_transdc_resp-reg_C-effctor"/>
</dbReference>
<feature type="domain" description="HTH luxR-type" evidence="4">
    <location>
        <begin position="798"/>
        <end position="863"/>
    </location>
</feature>
<dbReference type="InterPro" id="IPR000792">
    <property type="entry name" value="Tscrpt_reg_LuxR_C"/>
</dbReference>
<evidence type="ECO:0000256" key="1">
    <source>
        <dbReference type="ARBA" id="ARBA00023015"/>
    </source>
</evidence>
<keyword evidence="3" id="KW-0804">Transcription</keyword>
<evidence type="ECO:0000313" key="5">
    <source>
        <dbReference type="EMBL" id="PWB97669.1"/>
    </source>
</evidence>
<dbReference type="Pfam" id="PF13401">
    <property type="entry name" value="AAA_22"/>
    <property type="match status" value="1"/>
</dbReference>
<keyword evidence="1" id="KW-0805">Transcription regulation</keyword>
<dbReference type="CDD" id="cd06170">
    <property type="entry name" value="LuxR_C_like"/>
    <property type="match status" value="1"/>
</dbReference>
<dbReference type="SMART" id="SM00421">
    <property type="entry name" value="HTH_LUXR"/>
    <property type="match status" value="1"/>
</dbReference>
<gene>
    <name evidence="5" type="ORF">DF220_07380</name>
</gene>
<evidence type="ECO:0000256" key="3">
    <source>
        <dbReference type="ARBA" id="ARBA00023163"/>
    </source>
</evidence>
<dbReference type="Pfam" id="PF00196">
    <property type="entry name" value="GerE"/>
    <property type="match status" value="1"/>
</dbReference>
<organism evidence="5 6">
    <name type="scientific">Homoserinimonas hongtaonis</name>
    <dbReference type="NCBI Taxonomy" id="2079791"/>
    <lineage>
        <taxon>Bacteria</taxon>
        <taxon>Bacillati</taxon>
        <taxon>Actinomycetota</taxon>
        <taxon>Actinomycetes</taxon>
        <taxon>Micrococcales</taxon>
        <taxon>Microbacteriaceae</taxon>
        <taxon>Homoserinimonas</taxon>
    </lineage>
</organism>
<evidence type="ECO:0000259" key="4">
    <source>
        <dbReference type="PROSITE" id="PS50043"/>
    </source>
</evidence>
<dbReference type="PROSITE" id="PS50043">
    <property type="entry name" value="HTH_LUXR_2"/>
    <property type="match status" value="1"/>
</dbReference>
<evidence type="ECO:0000256" key="2">
    <source>
        <dbReference type="ARBA" id="ARBA00023125"/>
    </source>
</evidence>